<keyword evidence="2" id="KW-1185">Reference proteome</keyword>
<organism evidence="1 2">
    <name type="scientific">Nonomuraea solani</name>
    <dbReference type="NCBI Taxonomy" id="1144553"/>
    <lineage>
        <taxon>Bacteria</taxon>
        <taxon>Bacillati</taxon>
        <taxon>Actinomycetota</taxon>
        <taxon>Actinomycetes</taxon>
        <taxon>Streptosporangiales</taxon>
        <taxon>Streptosporangiaceae</taxon>
        <taxon>Nonomuraea</taxon>
    </lineage>
</organism>
<sequence length="57" mass="6837">MDPDIYLYVEQARAHELRAAADHHRLTRPAPRMWEIRLGWALIETGLRLVHRRTVDY</sequence>
<accession>A0A1H6BXD0</accession>
<dbReference type="RefSeq" id="WP_200823975.1">
    <property type="nucleotide sequence ID" value="NZ_FNVT01000003.1"/>
</dbReference>
<gene>
    <name evidence="1" type="ORF">SAMN05444920_103698</name>
</gene>
<dbReference type="Proteomes" id="UP000236732">
    <property type="component" value="Unassembled WGS sequence"/>
</dbReference>
<dbReference type="EMBL" id="FNVT01000003">
    <property type="protein sequence ID" value="SEG64836.1"/>
    <property type="molecule type" value="Genomic_DNA"/>
</dbReference>
<evidence type="ECO:0000313" key="2">
    <source>
        <dbReference type="Proteomes" id="UP000236732"/>
    </source>
</evidence>
<protein>
    <submittedName>
        <fullName evidence="1">Uncharacterized protein</fullName>
    </submittedName>
</protein>
<name>A0A1H6BXD0_9ACTN</name>
<proteinExistence type="predicted"/>
<dbReference type="AlphaFoldDB" id="A0A1H6BXD0"/>
<reference evidence="1 2" key="1">
    <citation type="submission" date="2016-10" db="EMBL/GenBank/DDBJ databases">
        <authorList>
            <person name="de Groot N.N."/>
        </authorList>
    </citation>
    <scope>NUCLEOTIDE SEQUENCE [LARGE SCALE GENOMIC DNA]</scope>
    <source>
        <strain evidence="1 2">CGMCC 4.7037</strain>
    </source>
</reference>
<evidence type="ECO:0000313" key="1">
    <source>
        <dbReference type="EMBL" id="SEG64836.1"/>
    </source>
</evidence>